<dbReference type="Pfam" id="PF16331">
    <property type="entry name" value="TolA_bind_tri"/>
    <property type="match status" value="1"/>
</dbReference>
<feature type="region of interest" description="Disordered" evidence="2">
    <location>
        <begin position="75"/>
        <end position="117"/>
    </location>
</feature>
<feature type="compositionally biased region" description="Low complexity" evidence="2">
    <location>
        <begin position="77"/>
        <end position="117"/>
    </location>
</feature>
<gene>
    <name evidence="4" type="primary">ygbF</name>
    <name evidence="1" type="synonym">cpoB</name>
    <name evidence="4" type="ORF">HMPREF9444_00910</name>
</gene>
<dbReference type="eggNOG" id="COG1729">
    <property type="taxonomic scope" value="Bacteria"/>
</dbReference>
<dbReference type="Gene3D" id="1.20.5.110">
    <property type="match status" value="1"/>
</dbReference>
<dbReference type="Proteomes" id="UP000018458">
    <property type="component" value="Unassembled WGS sequence"/>
</dbReference>
<feature type="chain" id="PRO_5009991382" description="Cell division coordinator CpoB" evidence="1">
    <location>
        <begin position="23"/>
        <end position="251"/>
    </location>
</feature>
<evidence type="ECO:0000256" key="1">
    <source>
        <dbReference type="HAMAP-Rule" id="MF_02066"/>
    </source>
</evidence>
<keyword evidence="1" id="KW-0131">Cell cycle</keyword>
<dbReference type="Pfam" id="PF13432">
    <property type="entry name" value="TPR_16"/>
    <property type="match status" value="1"/>
</dbReference>
<dbReference type="AlphaFoldDB" id="E8LJN1"/>
<dbReference type="HOGENOM" id="CLU_044315_4_0_6"/>
<feature type="domain" description="YbgF trimerisation" evidence="3">
    <location>
        <begin position="29"/>
        <end position="72"/>
    </location>
</feature>
<dbReference type="InterPro" id="IPR032519">
    <property type="entry name" value="YbgF_tri"/>
</dbReference>
<dbReference type="SUPFAM" id="SSF48452">
    <property type="entry name" value="TPR-like"/>
    <property type="match status" value="1"/>
</dbReference>
<dbReference type="InterPro" id="IPR011990">
    <property type="entry name" value="TPR-like_helical_dom_sf"/>
</dbReference>
<keyword evidence="1" id="KW-0732">Signal</keyword>
<evidence type="ECO:0000256" key="2">
    <source>
        <dbReference type="SAM" id="MobiDB-lite"/>
    </source>
</evidence>
<comment type="subcellular location">
    <subcellularLocation>
        <location evidence="1">Periplasm</location>
    </subcellularLocation>
</comment>
<feature type="signal peptide" evidence="1">
    <location>
        <begin position="1"/>
        <end position="22"/>
    </location>
</feature>
<organism evidence="4 5">
    <name type="scientific">Succinatimonas hippei (strain DSM 22608 / JCM 16073 / KCTC 15190 / YIT 12066)</name>
    <dbReference type="NCBI Taxonomy" id="762983"/>
    <lineage>
        <taxon>Bacteria</taxon>
        <taxon>Pseudomonadati</taxon>
        <taxon>Pseudomonadota</taxon>
        <taxon>Gammaproteobacteria</taxon>
        <taxon>Aeromonadales</taxon>
        <taxon>Succinivibrionaceae</taxon>
        <taxon>Succinatimonas</taxon>
    </lineage>
</organism>
<dbReference type="InterPro" id="IPR034706">
    <property type="entry name" value="CpoB"/>
</dbReference>
<keyword evidence="1" id="KW-0574">Periplasm</keyword>
<evidence type="ECO:0000259" key="3">
    <source>
        <dbReference type="Pfam" id="PF16331"/>
    </source>
</evidence>
<dbReference type="GO" id="GO:0043093">
    <property type="term" value="P:FtsZ-dependent cytokinesis"/>
    <property type="evidence" value="ECO:0007669"/>
    <property type="project" value="UniProtKB-UniRule"/>
</dbReference>
<evidence type="ECO:0000313" key="4">
    <source>
        <dbReference type="EMBL" id="EFY07329.1"/>
    </source>
</evidence>
<dbReference type="STRING" id="762983.HMPREF9444_00910"/>
<dbReference type="Gene3D" id="1.25.40.10">
    <property type="entry name" value="Tetratricopeptide repeat domain"/>
    <property type="match status" value="1"/>
</dbReference>
<protein>
    <recommendedName>
        <fullName evidence="1">Cell division coordinator CpoB</fullName>
    </recommendedName>
</protein>
<comment type="similarity">
    <text evidence="1">Belongs to the CpoB family.</text>
</comment>
<dbReference type="RefSeq" id="WP_009143119.1">
    <property type="nucleotide sequence ID" value="NZ_GL830979.1"/>
</dbReference>
<comment type="caution">
    <text evidence="4">The sequence shown here is derived from an EMBL/GenBank/DDBJ whole genome shotgun (WGS) entry which is preliminary data.</text>
</comment>
<name>E8LJN1_SUCHY</name>
<sequence length="251" mass="27573" precursor="true">MRKTLLALSVMIISSVSFSVSAADSSIQKQLDAQQRAMLEMQNQLDFYNQQIASLRGDIEKLQYDLNKVKEQMANTAAAPSAPAVQNANSSQQQGSSSGSNSAAPQNGNNQASAQNSGFTLEGNLKTADAQAKSAYDNAYKFVTANNLAAAEKEFSAYLQSYPDNSLTPNAWYWLGQVQYKQNKLDEARVSFLNVARFTATPKRPDSLYKLGLISKLKGDKDKAKQFFELVINKYPADTAANLSRQELQNM</sequence>
<keyword evidence="1" id="KW-0132">Cell division</keyword>
<evidence type="ECO:0000313" key="5">
    <source>
        <dbReference type="Proteomes" id="UP000018458"/>
    </source>
</evidence>
<dbReference type="Pfam" id="PF13174">
    <property type="entry name" value="TPR_6"/>
    <property type="match status" value="1"/>
</dbReference>
<dbReference type="EMBL" id="AEVO01000042">
    <property type="protein sequence ID" value="EFY07329.1"/>
    <property type="molecule type" value="Genomic_DNA"/>
</dbReference>
<dbReference type="HAMAP" id="MF_02066">
    <property type="entry name" value="CpoB"/>
    <property type="match status" value="1"/>
</dbReference>
<dbReference type="InterPro" id="IPR014162">
    <property type="entry name" value="CpoB_C"/>
</dbReference>
<reference evidence="4 5" key="1">
    <citation type="submission" date="2011-01" db="EMBL/GenBank/DDBJ databases">
        <authorList>
            <person name="Weinstock G."/>
            <person name="Sodergren E."/>
            <person name="Clifton S."/>
            <person name="Fulton L."/>
            <person name="Fulton B."/>
            <person name="Courtney L."/>
            <person name="Fronick C."/>
            <person name="Harrison M."/>
            <person name="Strong C."/>
            <person name="Farmer C."/>
            <person name="Delahaunty K."/>
            <person name="Markovic C."/>
            <person name="Hall O."/>
            <person name="Minx P."/>
            <person name="Tomlinson C."/>
            <person name="Mitreva M."/>
            <person name="Hou S."/>
            <person name="Chen J."/>
            <person name="Wollam A."/>
            <person name="Pepin K.H."/>
            <person name="Johnson M."/>
            <person name="Bhonagiri V."/>
            <person name="Zhang X."/>
            <person name="Suruliraj S."/>
            <person name="Warren W."/>
            <person name="Chinwalla A."/>
            <person name="Mardis E.R."/>
            <person name="Wilson R.K."/>
        </authorList>
    </citation>
    <scope>NUCLEOTIDE SEQUENCE [LARGE SCALE GENOMIC DNA]</scope>
    <source>
        <strain evidence="5">DSM 22608 / JCM 16073 / KCTC 15190 / YIT 12066</strain>
    </source>
</reference>
<proteinExistence type="inferred from homology"/>
<accession>E8LJN1</accession>
<comment type="function">
    <text evidence="1">Mediates coordination of peptidoglycan synthesis and outer membrane constriction during cell division.</text>
</comment>
<keyword evidence="5" id="KW-1185">Reference proteome</keyword>
<dbReference type="NCBIfam" id="TIGR02795">
    <property type="entry name" value="tol_pal_ybgF"/>
    <property type="match status" value="1"/>
</dbReference>
<dbReference type="GO" id="GO:0070206">
    <property type="term" value="P:protein trimerization"/>
    <property type="evidence" value="ECO:0007669"/>
    <property type="project" value="InterPro"/>
</dbReference>
<dbReference type="InterPro" id="IPR019734">
    <property type="entry name" value="TPR_rpt"/>
</dbReference>
<dbReference type="GO" id="GO:0030288">
    <property type="term" value="C:outer membrane-bounded periplasmic space"/>
    <property type="evidence" value="ECO:0007669"/>
    <property type="project" value="UniProtKB-UniRule"/>
</dbReference>
<dbReference type="SMART" id="SM00028">
    <property type="entry name" value="TPR"/>
    <property type="match status" value="2"/>
</dbReference>